<dbReference type="Proteomes" id="UP000675781">
    <property type="component" value="Unassembled WGS sequence"/>
</dbReference>
<dbReference type="RefSeq" id="WP_212534173.1">
    <property type="nucleotide sequence ID" value="NZ_JAGSOG010000603.1"/>
</dbReference>
<accession>A0A941ITG8</accession>
<reference evidence="4" key="1">
    <citation type="submission" date="2021-04" db="EMBL/GenBank/DDBJ databases">
        <title>Genome based classification of Actinospica acidithermotolerans sp. nov., an actinobacterium isolated from an Indonesian hot spring.</title>
        <authorList>
            <person name="Kusuma A.B."/>
            <person name="Putra K.E."/>
            <person name="Nafisah S."/>
            <person name="Loh J."/>
            <person name="Nouioui I."/>
            <person name="Goodfellow M."/>
        </authorList>
    </citation>
    <scope>NUCLEOTIDE SEQUENCE</scope>
    <source>
        <strain evidence="4">CSCA 57</strain>
    </source>
</reference>
<keyword evidence="5" id="KW-1185">Reference proteome</keyword>
<comment type="caution">
    <text evidence="4">The sequence shown here is derived from an EMBL/GenBank/DDBJ whole genome shotgun (WGS) entry which is preliminary data.</text>
</comment>
<evidence type="ECO:0000256" key="2">
    <source>
        <dbReference type="ARBA" id="ARBA00023004"/>
    </source>
</evidence>
<dbReference type="AlphaFoldDB" id="A0A941ITG8"/>
<dbReference type="Gene3D" id="3.60.130.10">
    <property type="entry name" value="Clavaminate synthase-like"/>
    <property type="match status" value="1"/>
</dbReference>
<keyword evidence="1" id="KW-0560">Oxidoreductase</keyword>
<dbReference type="InterPro" id="IPR042098">
    <property type="entry name" value="TauD-like_sf"/>
</dbReference>
<protein>
    <submittedName>
        <fullName evidence="4">TauD/TfdA family dioxygenase</fullName>
    </submittedName>
</protein>
<organism evidence="4 5">
    <name type="scientific">Actinospica durhamensis</name>
    <dbReference type="NCBI Taxonomy" id="1508375"/>
    <lineage>
        <taxon>Bacteria</taxon>
        <taxon>Bacillati</taxon>
        <taxon>Actinomycetota</taxon>
        <taxon>Actinomycetes</taxon>
        <taxon>Catenulisporales</taxon>
        <taxon>Actinospicaceae</taxon>
        <taxon>Actinospica</taxon>
    </lineage>
</organism>
<dbReference type="Pfam" id="PF02668">
    <property type="entry name" value="TauD"/>
    <property type="match status" value="1"/>
</dbReference>
<proteinExistence type="predicted"/>
<sequence length="232" mass="24966">MRGQVADASELGPLLARDGVVLFRHGTPARLLHLLEYAAEVRLHPHGTVRGETVIEPRPSPGVVGGAGFSRLALAPHTDRALTPRPPTLVAVLIERAAPVGGHSLLADARALSLPAPAKFRSLMLEAGSAGAYPIFESSAGLIRIRYREDDVARPHAARAEDRTVLSALRALGARAEVCVLGDGEGYLAHNCRVLHGRTAFRGYRRATRYLADLRSAHPYAWMNEGFLPKAN</sequence>
<evidence type="ECO:0000313" key="5">
    <source>
        <dbReference type="Proteomes" id="UP000675781"/>
    </source>
</evidence>
<name>A0A941ITG8_9ACTN</name>
<keyword evidence="4" id="KW-0223">Dioxygenase</keyword>
<evidence type="ECO:0000256" key="1">
    <source>
        <dbReference type="ARBA" id="ARBA00023002"/>
    </source>
</evidence>
<gene>
    <name evidence="4" type="ORF">KDL01_41330</name>
</gene>
<evidence type="ECO:0000259" key="3">
    <source>
        <dbReference type="Pfam" id="PF02668"/>
    </source>
</evidence>
<evidence type="ECO:0000313" key="4">
    <source>
        <dbReference type="EMBL" id="MBR7839759.1"/>
    </source>
</evidence>
<feature type="domain" description="TauD/TfdA-like" evidence="3">
    <location>
        <begin position="8"/>
        <end position="112"/>
    </location>
</feature>
<keyword evidence="2" id="KW-0408">Iron</keyword>
<dbReference type="EMBL" id="JAGSOG010000603">
    <property type="protein sequence ID" value="MBR7839759.1"/>
    <property type="molecule type" value="Genomic_DNA"/>
</dbReference>
<dbReference type="GO" id="GO:0051213">
    <property type="term" value="F:dioxygenase activity"/>
    <property type="evidence" value="ECO:0007669"/>
    <property type="project" value="UniProtKB-KW"/>
</dbReference>
<dbReference type="InterPro" id="IPR003819">
    <property type="entry name" value="TauD/TfdA-like"/>
</dbReference>
<dbReference type="SUPFAM" id="SSF51197">
    <property type="entry name" value="Clavaminate synthase-like"/>
    <property type="match status" value="1"/>
</dbReference>